<reference evidence="2" key="1">
    <citation type="submission" date="2018-02" db="EMBL/GenBank/DDBJ databases">
        <title>Rhizophora mucronata_Transcriptome.</title>
        <authorList>
            <person name="Meera S.P."/>
            <person name="Sreeshan A."/>
            <person name="Augustine A."/>
        </authorList>
    </citation>
    <scope>NUCLEOTIDE SEQUENCE</scope>
    <source>
        <tissue evidence="2">Leaf</tissue>
    </source>
</reference>
<dbReference type="AlphaFoldDB" id="A0A2P2LXY9"/>
<evidence type="ECO:0000256" key="1">
    <source>
        <dbReference type="SAM" id="Phobius"/>
    </source>
</evidence>
<keyword evidence="1" id="KW-0812">Transmembrane</keyword>
<name>A0A2P2LXY9_RHIMU</name>
<feature type="transmembrane region" description="Helical" evidence="1">
    <location>
        <begin position="27"/>
        <end position="48"/>
    </location>
</feature>
<protein>
    <submittedName>
        <fullName evidence="2">Uncharacterized protein</fullName>
    </submittedName>
</protein>
<keyword evidence="1" id="KW-0472">Membrane</keyword>
<keyword evidence="1" id="KW-1133">Transmembrane helix</keyword>
<accession>A0A2P2LXY9</accession>
<proteinExistence type="predicted"/>
<sequence>MLSYHNGCLWFYIFILVEWKHMCCHTVFTVCILQSIISVASVDIVYAFTMS</sequence>
<evidence type="ECO:0000313" key="2">
    <source>
        <dbReference type="EMBL" id="MBX22822.1"/>
    </source>
</evidence>
<dbReference type="EMBL" id="GGEC01042338">
    <property type="protein sequence ID" value="MBX22822.1"/>
    <property type="molecule type" value="Transcribed_RNA"/>
</dbReference>
<organism evidence="2">
    <name type="scientific">Rhizophora mucronata</name>
    <name type="common">Asiatic mangrove</name>
    <dbReference type="NCBI Taxonomy" id="61149"/>
    <lineage>
        <taxon>Eukaryota</taxon>
        <taxon>Viridiplantae</taxon>
        <taxon>Streptophyta</taxon>
        <taxon>Embryophyta</taxon>
        <taxon>Tracheophyta</taxon>
        <taxon>Spermatophyta</taxon>
        <taxon>Magnoliopsida</taxon>
        <taxon>eudicotyledons</taxon>
        <taxon>Gunneridae</taxon>
        <taxon>Pentapetalae</taxon>
        <taxon>rosids</taxon>
        <taxon>fabids</taxon>
        <taxon>Malpighiales</taxon>
        <taxon>Rhizophoraceae</taxon>
        <taxon>Rhizophora</taxon>
    </lineage>
</organism>